<evidence type="ECO:0000313" key="4">
    <source>
        <dbReference type="EMBL" id="KAK5645922.1"/>
    </source>
</evidence>
<dbReference type="PANTHER" id="PTHR45640:SF34">
    <property type="entry name" value="PROTEIN LETHAL(2)ESSENTIAL FOR LIFE"/>
    <property type="match status" value="1"/>
</dbReference>
<dbReference type="GO" id="GO:0005737">
    <property type="term" value="C:cytoplasm"/>
    <property type="evidence" value="ECO:0007669"/>
    <property type="project" value="TreeGrafter"/>
</dbReference>
<organism evidence="4 5">
    <name type="scientific">Pyrocoelia pectoralis</name>
    <dbReference type="NCBI Taxonomy" id="417401"/>
    <lineage>
        <taxon>Eukaryota</taxon>
        <taxon>Metazoa</taxon>
        <taxon>Ecdysozoa</taxon>
        <taxon>Arthropoda</taxon>
        <taxon>Hexapoda</taxon>
        <taxon>Insecta</taxon>
        <taxon>Pterygota</taxon>
        <taxon>Neoptera</taxon>
        <taxon>Endopterygota</taxon>
        <taxon>Coleoptera</taxon>
        <taxon>Polyphaga</taxon>
        <taxon>Elateriformia</taxon>
        <taxon>Elateroidea</taxon>
        <taxon>Lampyridae</taxon>
        <taxon>Lampyrinae</taxon>
        <taxon>Pyrocoelia</taxon>
    </lineage>
</organism>
<dbReference type="Gene3D" id="2.60.40.790">
    <property type="match status" value="1"/>
</dbReference>
<dbReference type="GO" id="GO:0005634">
    <property type="term" value="C:nucleus"/>
    <property type="evidence" value="ECO:0007669"/>
    <property type="project" value="TreeGrafter"/>
</dbReference>
<feature type="domain" description="SHSP" evidence="3">
    <location>
        <begin position="47"/>
        <end position="145"/>
    </location>
</feature>
<dbReference type="GO" id="GO:0051082">
    <property type="term" value="F:unfolded protein binding"/>
    <property type="evidence" value="ECO:0007669"/>
    <property type="project" value="TreeGrafter"/>
</dbReference>
<dbReference type="Proteomes" id="UP001329430">
    <property type="component" value="Chromosome 3"/>
</dbReference>
<comment type="caution">
    <text evidence="4">The sequence shown here is derived from an EMBL/GenBank/DDBJ whole genome shotgun (WGS) entry which is preliminary data.</text>
</comment>
<reference evidence="4 5" key="1">
    <citation type="journal article" date="2024" name="Insects">
        <title>An Improved Chromosome-Level Genome Assembly of the Firefly Pyrocoelia pectoralis.</title>
        <authorList>
            <person name="Fu X."/>
            <person name="Meyer-Rochow V.B."/>
            <person name="Ballantyne L."/>
            <person name="Zhu X."/>
        </authorList>
    </citation>
    <scope>NUCLEOTIDE SEQUENCE [LARGE SCALE GENOMIC DNA]</scope>
    <source>
        <strain evidence="4">XCY_ONT2</strain>
    </source>
</reference>
<dbReference type="EMBL" id="JAVRBK010000003">
    <property type="protein sequence ID" value="KAK5645922.1"/>
    <property type="molecule type" value="Genomic_DNA"/>
</dbReference>
<proteinExistence type="inferred from homology"/>
<dbReference type="InterPro" id="IPR008978">
    <property type="entry name" value="HSP20-like_chaperone"/>
</dbReference>
<accession>A0AAN7ZKH3</accession>
<evidence type="ECO:0000256" key="2">
    <source>
        <dbReference type="RuleBase" id="RU003616"/>
    </source>
</evidence>
<evidence type="ECO:0000259" key="3">
    <source>
        <dbReference type="PROSITE" id="PS01031"/>
    </source>
</evidence>
<dbReference type="Pfam" id="PF00011">
    <property type="entry name" value="HSP20"/>
    <property type="match status" value="1"/>
</dbReference>
<dbReference type="GO" id="GO:0042026">
    <property type="term" value="P:protein refolding"/>
    <property type="evidence" value="ECO:0007669"/>
    <property type="project" value="TreeGrafter"/>
</dbReference>
<evidence type="ECO:0000256" key="1">
    <source>
        <dbReference type="PROSITE-ProRule" id="PRU00285"/>
    </source>
</evidence>
<gene>
    <name evidence="4" type="ORF">RI129_004386</name>
</gene>
<evidence type="ECO:0000313" key="5">
    <source>
        <dbReference type="Proteomes" id="UP001329430"/>
    </source>
</evidence>
<comment type="similarity">
    <text evidence="1 2">Belongs to the small heat shock protein (HSP20) family.</text>
</comment>
<protein>
    <recommendedName>
        <fullName evidence="3">SHSP domain-containing protein</fullName>
    </recommendedName>
</protein>
<dbReference type="InterPro" id="IPR001436">
    <property type="entry name" value="Alpha-crystallin/sHSP_animal"/>
</dbReference>
<keyword evidence="5" id="KW-1185">Reference proteome</keyword>
<sequence length="145" mass="16240">MSSSDILKNGEEVSLPIKMYGKFLDDPHFSSINKFLPLEWINNQCAGTSTLTEEEMDNVQFYNDKIEIVVNVNGFAPRDIRCNITPDKIEVTAQQSDNTSNTAEGVVQSQMSMNRTYELPQRINVNAALCYLSADGFLAIVAPWI</sequence>
<dbReference type="CDD" id="cd06526">
    <property type="entry name" value="metazoan_ACD"/>
    <property type="match status" value="1"/>
</dbReference>
<name>A0AAN7ZKH3_9COLE</name>
<dbReference type="PROSITE" id="PS01031">
    <property type="entry name" value="SHSP"/>
    <property type="match status" value="1"/>
</dbReference>
<dbReference type="InterPro" id="IPR002068">
    <property type="entry name" value="A-crystallin/Hsp20_dom"/>
</dbReference>
<dbReference type="PANTHER" id="PTHR45640">
    <property type="entry name" value="HEAT SHOCK PROTEIN HSP-12.2-RELATED"/>
    <property type="match status" value="1"/>
</dbReference>
<dbReference type="AlphaFoldDB" id="A0AAN7ZKH3"/>
<dbReference type="SUPFAM" id="SSF49764">
    <property type="entry name" value="HSP20-like chaperones"/>
    <property type="match status" value="1"/>
</dbReference>
<dbReference type="GO" id="GO:0009408">
    <property type="term" value="P:response to heat"/>
    <property type="evidence" value="ECO:0007669"/>
    <property type="project" value="TreeGrafter"/>
</dbReference>